<protein>
    <recommendedName>
        <fullName evidence="2">NAD-dependent epimerase/dehydratase domain-containing protein</fullName>
    </recommendedName>
</protein>
<accession>A0AAD7UQN8</accession>
<dbReference type="PANTHER" id="PTHR42687">
    <property type="entry name" value="L-THREONINE 3-DEHYDROGENASE"/>
    <property type="match status" value="1"/>
</dbReference>
<dbReference type="SUPFAM" id="SSF51735">
    <property type="entry name" value="NAD(P)-binding Rossmann-fold domains"/>
    <property type="match status" value="1"/>
</dbReference>
<dbReference type="InterPro" id="IPR051225">
    <property type="entry name" value="NAD(P)_epim/dehydratase"/>
</dbReference>
<feature type="domain" description="NAD-dependent epimerase/dehydratase" evidence="2">
    <location>
        <begin position="38"/>
        <end position="264"/>
    </location>
</feature>
<dbReference type="EMBL" id="JAQMWT010000009">
    <property type="protein sequence ID" value="KAJ8614214.1"/>
    <property type="molecule type" value="Genomic_DNA"/>
</dbReference>
<dbReference type="Proteomes" id="UP001230188">
    <property type="component" value="Unassembled WGS sequence"/>
</dbReference>
<dbReference type="Gene3D" id="3.40.50.720">
    <property type="entry name" value="NAD(P)-binding Rossmann-like Domain"/>
    <property type="match status" value="1"/>
</dbReference>
<reference evidence="3" key="1">
    <citation type="submission" date="2023-01" db="EMBL/GenBank/DDBJ databases">
        <title>Metagenome sequencing of chrysophaentin producing Chrysophaeum taylorii.</title>
        <authorList>
            <person name="Davison J."/>
            <person name="Bewley C."/>
        </authorList>
    </citation>
    <scope>NUCLEOTIDE SEQUENCE</scope>
    <source>
        <strain evidence="3">NIES-1699</strain>
    </source>
</reference>
<dbReference type="GO" id="GO:0006567">
    <property type="term" value="P:L-threonine catabolic process"/>
    <property type="evidence" value="ECO:0007669"/>
    <property type="project" value="TreeGrafter"/>
</dbReference>
<dbReference type="Pfam" id="PF01370">
    <property type="entry name" value="Epimerase"/>
    <property type="match status" value="1"/>
</dbReference>
<dbReference type="AlphaFoldDB" id="A0AAD7UQN8"/>
<name>A0AAD7UQN8_9STRA</name>
<organism evidence="3 4">
    <name type="scientific">Chrysophaeum taylorii</name>
    <dbReference type="NCBI Taxonomy" id="2483200"/>
    <lineage>
        <taxon>Eukaryota</taxon>
        <taxon>Sar</taxon>
        <taxon>Stramenopiles</taxon>
        <taxon>Ochrophyta</taxon>
        <taxon>Pelagophyceae</taxon>
        <taxon>Pelagomonadales</taxon>
        <taxon>Pelagomonadaceae</taxon>
        <taxon>Chrysophaeum</taxon>
    </lineage>
</organism>
<comment type="caution">
    <text evidence="3">The sequence shown here is derived from an EMBL/GenBank/DDBJ whole genome shotgun (WGS) entry which is preliminary data.</text>
</comment>
<comment type="similarity">
    <text evidence="1">Belongs to the NAD(P)-dependent epimerase/dehydratase family.</text>
</comment>
<gene>
    <name evidence="3" type="ORF">CTAYLR_001121</name>
</gene>
<dbReference type="InterPro" id="IPR001509">
    <property type="entry name" value="Epimerase_deHydtase"/>
</dbReference>
<keyword evidence="4" id="KW-1185">Reference proteome</keyword>
<proteinExistence type="inferred from homology"/>
<evidence type="ECO:0000256" key="1">
    <source>
        <dbReference type="ARBA" id="ARBA00007637"/>
    </source>
</evidence>
<dbReference type="GO" id="GO:0008743">
    <property type="term" value="F:L-threonine 3-dehydrogenase activity"/>
    <property type="evidence" value="ECO:0007669"/>
    <property type="project" value="TreeGrafter"/>
</dbReference>
<dbReference type="PANTHER" id="PTHR42687:SF1">
    <property type="entry name" value="L-THREONINE 3-DEHYDROGENASE, MITOCHONDRIAL"/>
    <property type="match status" value="1"/>
</dbReference>
<evidence type="ECO:0000259" key="2">
    <source>
        <dbReference type="Pfam" id="PF01370"/>
    </source>
</evidence>
<sequence>MHPRCCWLPTTTLLLKGSTTPRRLARALSIQSNEKKAVLVTGSKGQIGTELVEYLRGQYPKVIATDIRGGDHYLDVSAKDTTLLERLVVENDVGCVVHLAAVLSAAAERDAAAALRVNNGGTEMVLEVARRHALRVFVPSSIAVYGAGTPKRARENSPARPSTIYGVSKVYGEMLGEYYHERHGLDFRSLRIPGVISSKAMPGGGTTDWAVEIFYDAIRRSRYSCFLSPTTSLPMVYIDDLIKGIATFIQVPRSRLARSTYNVGAFSVSPANLAEAIRAELPFDCDYRISALRQAIADTWPESLDDSAARRDWDWNPTFDLRATTTTMIELLSNRLASAERAISLRPHHPVATLVAAST</sequence>
<evidence type="ECO:0000313" key="3">
    <source>
        <dbReference type="EMBL" id="KAJ8614214.1"/>
    </source>
</evidence>
<evidence type="ECO:0000313" key="4">
    <source>
        <dbReference type="Proteomes" id="UP001230188"/>
    </source>
</evidence>
<dbReference type="InterPro" id="IPR036291">
    <property type="entry name" value="NAD(P)-bd_dom_sf"/>
</dbReference>